<organism evidence="1">
    <name type="scientific">viral metagenome</name>
    <dbReference type="NCBI Taxonomy" id="1070528"/>
    <lineage>
        <taxon>unclassified sequences</taxon>
        <taxon>metagenomes</taxon>
        <taxon>organismal metagenomes</taxon>
    </lineage>
</organism>
<proteinExistence type="predicted"/>
<dbReference type="EMBL" id="MT143916">
    <property type="protein sequence ID" value="QJH92745.1"/>
    <property type="molecule type" value="Genomic_DNA"/>
</dbReference>
<dbReference type="AlphaFoldDB" id="A0A6M3X7T7"/>
<protein>
    <recommendedName>
        <fullName evidence="2">Tail protein</fullName>
    </recommendedName>
</protein>
<gene>
    <name evidence="1" type="ORF">MM171A02435_0007</name>
</gene>
<evidence type="ECO:0008006" key="2">
    <source>
        <dbReference type="Google" id="ProtNLM"/>
    </source>
</evidence>
<name>A0A6M3X7T7_9ZZZZ</name>
<sequence>MAQPLLKLEAIGYRDAVGRFSKRTDELQRAMRDEMRSLGRTAVSTLRHYAPKDTEEFAQGIAYRTDERGSQTTLTIYVKGKHAFLLPFLTEGTPAHLIPRGGAAEQMAKGYPLHWIDKGTGEHRFAYQVWHPGTQPDPFVALATDALSPQAAMALGRVARRVIWLA</sequence>
<accession>A0A6M3X7T7</accession>
<evidence type="ECO:0000313" key="1">
    <source>
        <dbReference type="EMBL" id="QJH92745.1"/>
    </source>
</evidence>
<reference evidence="1" key="1">
    <citation type="submission" date="2020-03" db="EMBL/GenBank/DDBJ databases">
        <title>The deep terrestrial virosphere.</title>
        <authorList>
            <person name="Holmfeldt K."/>
            <person name="Nilsson E."/>
            <person name="Simone D."/>
            <person name="Lopez-Fernandez M."/>
            <person name="Wu X."/>
            <person name="de Brujin I."/>
            <person name="Lundin D."/>
            <person name="Andersson A."/>
            <person name="Bertilsson S."/>
            <person name="Dopson M."/>
        </authorList>
    </citation>
    <scope>NUCLEOTIDE SEQUENCE</scope>
    <source>
        <strain evidence="1">MM171A02435</strain>
    </source>
</reference>